<feature type="compositionally biased region" description="Basic and acidic residues" evidence="3">
    <location>
        <begin position="1"/>
        <end position="16"/>
    </location>
</feature>
<feature type="region of interest" description="Disordered" evidence="3">
    <location>
        <begin position="1"/>
        <end position="22"/>
    </location>
</feature>
<keyword evidence="1" id="KW-0802">TPR repeat</keyword>
<evidence type="ECO:0000313" key="4">
    <source>
        <dbReference type="EMBL" id="QTA88029.1"/>
    </source>
</evidence>
<feature type="repeat" description="TPR" evidence="1">
    <location>
        <begin position="137"/>
        <end position="170"/>
    </location>
</feature>
<feature type="coiled-coil region" evidence="2">
    <location>
        <begin position="46"/>
        <end position="98"/>
    </location>
</feature>
<keyword evidence="5" id="KW-1185">Reference proteome</keyword>
<keyword evidence="2" id="KW-0175">Coiled coil</keyword>
<organism evidence="4 5">
    <name type="scientific">Desulfonema magnum</name>
    <dbReference type="NCBI Taxonomy" id="45655"/>
    <lineage>
        <taxon>Bacteria</taxon>
        <taxon>Pseudomonadati</taxon>
        <taxon>Thermodesulfobacteriota</taxon>
        <taxon>Desulfobacteria</taxon>
        <taxon>Desulfobacterales</taxon>
        <taxon>Desulfococcaceae</taxon>
        <taxon>Desulfonema</taxon>
    </lineage>
</organism>
<dbReference type="SUPFAM" id="SSF48452">
    <property type="entry name" value="TPR-like"/>
    <property type="match status" value="1"/>
</dbReference>
<sequence length="185" mass="21140">MEENKAENDAREENKAENSAVGTRLGDLLVQKGIENVETAPYEARIKYLEQENKNLEQKNKDISEKLASLKAVMEQKNDVLSEELAHQKSLIQKMEQEKIGAADSLFKRAVQELKEENYIDAMGMLQAHMIYEPENTKAMINLAVAYAELDYHDRAKKMLHNVLEHDPDNETAKKNLAILNEDQV</sequence>
<accession>A0A975BN25</accession>
<gene>
    <name evidence="4" type="ORF">dnm_040690</name>
</gene>
<dbReference type="Pfam" id="PF14559">
    <property type="entry name" value="TPR_19"/>
    <property type="match status" value="1"/>
</dbReference>
<dbReference type="InterPro" id="IPR019734">
    <property type="entry name" value="TPR_rpt"/>
</dbReference>
<dbReference type="Gene3D" id="1.25.40.10">
    <property type="entry name" value="Tetratricopeptide repeat domain"/>
    <property type="match status" value="1"/>
</dbReference>
<evidence type="ECO:0000256" key="3">
    <source>
        <dbReference type="SAM" id="MobiDB-lite"/>
    </source>
</evidence>
<dbReference type="PROSITE" id="PS50005">
    <property type="entry name" value="TPR"/>
    <property type="match status" value="1"/>
</dbReference>
<dbReference type="SMART" id="SM00028">
    <property type="entry name" value="TPR"/>
    <property type="match status" value="2"/>
</dbReference>
<protein>
    <submittedName>
        <fullName evidence="4">Tetratricopeptide repeat-containing protein</fullName>
    </submittedName>
</protein>
<reference evidence="4" key="1">
    <citation type="journal article" date="2021" name="Microb. Physiol.">
        <title>Proteogenomic Insights into the Physiology of Marine, Sulfate-Reducing, Filamentous Desulfonema limicola and Desulfonema magnum.</title>
        <authorList>
            <person name="Schnaars V."/>
            <person name="Wohlbrand L."/>
            <person name="Scheve S."/>
            <person name="Hinrichs C."/>
            <person name="Reinhardt R."/>
            <person name="Rabus R."/>
        </authorList>
    </citation>
    <scope>NUCLEOTIDE SEQUENCE</scope>
    <source>
        <strain evidence="4">4be13</strain>
    </source>
</reference>
<dbReference type="Proteomes" id="UP000663722">
    <property type="component" value="Chromosome"/>
</dbReference>
<evidence type="ECO:0000313" key="5">
    <source>
        <dbReference type="Proteomes" id="UP000663722"/>
    </source>
</evidence>
<name>A0A975BN25_9BACT</name>
<dbReference type="EMBL" id="CP061800">
    <property type="protein sequence ID" value="QTA88029.1"/>
    <property type="molecule type" value="Genomic_DNA"/>
</dbReference>
<dbReference type="InterPro" id="IPR011990">
    <property type="entry name" value="TPR-like_helical_dom_sf"/>
</dbReference>
<evidence type="ECO:0000256" key="1">
    <source>
        <dbReference type="PROSITE-ProRule" id="PRU00339"/>
    </source>
</evidence>
<dbReference type="KEGG" id="dmm:dnm_040690"/>
<dbReference type="AlphaFoldDB" id="A0A975BN25"/>
<dbReference type="RefSeq" id="WP_207682976.1">
    <property type="nucleotide sequence ID" value="NZ_CP061800.1"/>
</dbReference>
<proteinExistence type="predicted"/>
<evidence type="ECO:0000256" key="2">
    <source>
        <dbReference type="SAM" id="Coils"/>
    </source>
</evidence>